<dbReference type="EMBL" id="AE017180">
    <property type="protein sequence ID" value="AFP20448.1"/>
    <property type="molecule type" value="Genomic_DNA"/>
</dbReference>
<evidence type="ECO:0000313" key="3">
    <source>
        <dbReference type="Proteomes" id="UP000000577"/>
    </source>
</evidence>
<dbReference type="Proteomes" id="UP000000577">
    <property type="component" value="Chromosome"/>
</dbReference>
<dbReference type="HOGENOM" id="CLU_1432680_0_0_7"/>
<keyword evidence="3" id="KW-1185">Reference proteome</keyword>
<name>I7FIF0_GEOSL</name>
<dbReference type="SUPFAM" id="SSF54523">
    <property type="entry name" value="Pili subunits"/>
    <property type="match status" value="1"/>
</dbReference>
<dbReference type="EnsemblBacteria" id="AFP20448">
    <property type="protein sequence ID" value="AFP20448"/>
    <property type="gene ID" value="GSU3548"/>
</dbReference>
<dbReference type="OrthoDB" id="5398659at2"/>
<dbReference type="eggNOG" id="COG4970">
    <property type="taxonomic scope" value="Bacteria"/>
</dbReference>
<dbReference type="InterPro" id="IPR045584">
    <property type="entry name" value="Pilin-like"/>
</dbReference>
<evidence type="ECO:0000313" key="2">
    <source>
        <dbReference type="EMBL" id="AFP20448.1"/>
    </source>
</evidence>
<dbReference type="AlphaFoldDB" id="I7FIF0"/>
<sequence length="193" mass="20543">MMTCTILSPGRGGRGTGGFTLLELLVVVAIICVLSVIAVPAFSSLYADYCLKAAVWELKDLFKDAKLLSIQDKECAIAFDSANGRAALYSGKGADGKWETGDEQFVRELSLSSKGGGLSFGYGDRGPVPKLAETDDGIAFKDNRFASDEGLVGKAGSIYIQSATSGSAMAMVFNASDFSCTLHRWDGTRWVKK</sequence>
<dbReference type="KEGG" id="gsu:GSU3548"/>
<dbReference type="Pfam" id="PF07963">
    <property type="entry name" value="N_methyl"/>
    <property type="match status" value="1"/>
</dbReference>
<dbReference type="InParanoid" id="I7FIF0"/>
<evidence type="ECO:0000256" key="1">
    <source>
        <dbReference type="SAM" id="Phobius"/>
    </source>
</evidence>
<keyword evidence="1" id="KW-1133">Transmembrane helix</keyword>
<organism evidence="2 3">
    <name type="scientific">Geobacter sulfurreducens (strain ATCC 51573 / DSM 12127 / PCA)</name>
    <dbReference type="NCBI Taxonomy" id="243231"/>
    <lineage>
        <taxon>Bacteria</taxon>
        <taxon>Pseudomonadati</taxon>
        <taxon>Thermodesulfobacteriota</taxon>
        <taxon>Desulfuromonadia</taxon>
        <taxon>Geobacterales</taxon>
        <taxon>Geobacteraceae</taxon>
        <taxon>Geobacter</taxon>
    </lineage>
</organism>
<proteinExistence type="predicted"/>
<dbReference type="Gene3D" id="3.30.700.10">
    <property type="entry name" value="Glycoprotein, Type 4 Pilin"/>
    <property type="match status" value="1"/>
</dbReference>
<dbReference type="NCBIfam" id="TIGR02532">
    <property type="entry name" value="IV_pilin_GFxxxE"/>
    <property type="match status" value="1"/>
</dbReference>
<accession>I7FIF0</accession>
<keyword evidence="1" id="KW-0472">Membrane</keyword>
<keyword evidence="1" id="KW-0812">Transmembrane</keyword>
<reference evidence="2 3" key="2">
    <citation type="journal article" date="2012" name="BMC Genomics">
        <title>Comparative genomic analysis of Geobacter sulfurreducens KN400, a strain with enhanced capacity for extracellular electron transfer and electricity production.</title>
        <authorList>
            <person name="Butler J.E."/>
            <person name="Young N.D."/>
            <person name="Aklujkar M."/>
            <person name="Lovley D.R."/>
        </authorList>
    </citation>
    <scope>NUCLEOTIDE SEQUENCE [LARGE SCALE GENOMIC DNA]</scope>
    <source>
        <strain evidence="3">ATCC 51573 / DSM 12127 / PCA</strain>
    </source>
</reference>
<dbReference type="InterPro" id="IPR012902">
    <property type="entry name" value="N_methyl_site"/>
</dbReference>
<dbReference type="STRING" id="243231.GSU3548"/>
<feature type="transmembrane region" description="Helical" evidence="1">
    <location>
        <begin position="21"/>
        <end position="42"/>
    </location>
</feature>
<protein>
    <submittedName>
        <fullName evidence="2">Type IV pilus minor pilin PilE</fullName>
    </submittedName>
</protein>
<gene>
    <name evidence="2" type="primary">pilE</name>
    <name evidence="2" type="ordered locus">GSU3548</name>
</gene>
<reference evidence="2 3" key="1">
    <citation type="journal article" date="2003" name="Science">
        <title>Genome of Geobacter sulfurreducens: metal reduction in subsurface environments.</title>
        <authorList>
            <person name="Methe B.A."/>
            <person name="Nelson K.E."/>
            <person name="Eisen J.A."/>
            <person name="Paulsen I.T."/>
            <person name="Nelson W."/>
            <person name="Heidelberg J.F."/>
            <person name="Wu D."/>
            <person name="Wu M."/>
            <person name="Ward N."/>
            <person name="Beanan M.J."/>
            <person name="Dodson R.J."/>
            <person name="Madupu R."/>
            <person name="Brinkac L.M."/>
            <person name="Daugherty S.C."/>
            <person name="DeBoy R.T."/>
            <person name="Durkin A.S."/>
            <person name="Gwinn M."/>
            <person name="Kolonay J.F."/>
            <person name="Sullivan S.A."/>
            <person name="Haft D.H."/>
            <person name="Selengut J."/>
            <person name="Davidsen T.M."/>
            <person name="Zafar N."/>
            <person name="White O."/>
            <person name="Tran B."/>
            <person name="Romero C."/>
            <person name="Forberger H.A."/>
            <person name="Weidman J."/>
            <person name="Khouri H."/>
            <person name="Feldblyum T.V."/>
            <person name="Utterback T.R."/>
            <person name="Van Aken S.E."/>
            <person name="Lovley D.R."/>
            <person name="Fraser C.M."/>
        </authorList>
    </citation>
    <scope>NUCLEOTIDE SEQUENCE [LARGE SCALE GENOMIC DNA]</scope>
    <source>
        <strain evidence="3">ATCC 51573 / DSM 12127 / PCA</strain>
    </source>
</reference>